<keyword evidence="2" id="KW-1133">Transmembrane helix</keyword>
<dbReference type="EMBL" id="FNFC01000011">
    <property type="protein sequence ID" value="SDJ90723.1"/>
    <property type="molecule type" value="Genomic_DNA"/>
</dbReference>
<gene>
    <name evidence="3" type="ORF">SAMN05216226_111118</name>
</gene>
<feature type="transmembrane region" description="Helical" evidence="2">
    <location>
        <begin position="21"/>
        <end position="39"/>
    </location>
</feature>
<sequence>MRQLPPVTGTANRQIDDRENWVRGALLVTVLGVPALVALMATPEIVFGMVVGVAGLKLVKWGLGCIGTSDDADQSKRPCDERSTWKTTAD</sequence>
<proteinExistence type="predicted"/>
<keyword evidence="4" id="KW-1185">Reference proteome</keyword>
<feature type="compositionally biased region" description="Basic and acidic residues" evidence="1">
    <location>
        <begin position="73"/>
        <end position="90"/>
    </location>
</feature>
<dbReference type="RefSeq" id="WP_143414160.1">
    <property type="nucleotide sequence ID" value="NZ_FNFC01000011.1"/>
</dbReference>
<accession>A0A1G8XJT0</accession>
<dbReference type="AlphaFoldDB" id="A0A1G8XJT0"/>
<feature type="region of interest" description="Disordered" evidence="1">
    <location>
        <begin position="68"/>
        <end position="90"/>
    </location>
</feature>
<evidence type="ECO:0000313" key="4">
    <source>
        <dbReference type="Proteomes" id="UP000198856"/>
    </source>
</evidence>
<dbReference type="Proteomes" id="UP000198856">
    <property type="component" value="Unassembled WGS sequence"/>
</dbReference>
<name>A0A1G8XJT0_9EURY</name>
<evidence type="ECO:0000256" key="1">
    <source>
        <dbReference type="SAM" id="MobiDB-lite"/>
    </source>
</evidence>
<protein>
    <submittedName>
        <fullName evidence="3">Uncharacterized protein</fullName>
    </submittedName>
</protein>
<keyword evidence="2" id="KW-0812">Transmembrane</keyword>
<feature type="transmembrane region" description="Helical" evidence="2">
    <location>
        <begin position="45"/>
        <end position="67"/>
    </location>
</feature>
<keyword evidence="2" id="KW-0472">Membrane</keyword>
<evidence type="ECO:0000313" key="3">
    <source>
        <dbReference type="EMBL" id="SDJ90723.1"/>
    </source>
</evidence>
<organism evidence="3 4">
    <name type="scientific">Halovenus aranensis</name>
    <dbReference type="NCBI Taxonomy" id="890420"/>
    <lineage>
        <taxon>Archaea</taxon>
        <taxon>Methanobacteriati</taxon>
        <taxon>Methanobacteriota</taxon>
        <taxon>Stenosarchaea group</taxon>
        <taxon>Halobacteria</taxon>
        <taxon>Halobacteriales</taxon>
        <taxon>Haloarculaceae</taxon>
        <taxon>Halovenus</taxon>
    </lineage>
</organism>
<evidence type="ECO:0000256" key="2">
    <source>
        <dbReference type="SAM" id="Phobius"/>
    </source>
</evidence>
<reference evidence="3 4" key="1">
    <citation type="submission" date="2016-10" db="EMBL/GenBank/DDBJ databases">
        <authorList>
            <person name="de Groot N.N."/>
        </authorList>
    </citation>
    <scope>NUCLEOTIDE SEQUENCE [LARGE SCALE GENOMIC DNA]</scope>
    <source>
        <strain evidence="3 4">IBRC-M10015</strain>
    </source>
</reference>